<dbReference type="AlphaFoldDB" id="A0AAV2E9U5"/>
<evidence type="ECO:0000313" key="1">
    <source>
        <dbReference type="EMBL" id="CAL1382654.1"/>
    </source>
</evidence>
<reference evidence="1 2" key="1">
    <citation type="submission" date="2024-04" db="EMBL/GenBank/DDBJ databases">
        <authorList>
            <person name="Fracassetti M."/>
        </authorList>
    </citation>
    <scope>NUCLEOTIDE SEQUENCE [LARGE SCALE GENOMIC DNA]</scope>
</reference>
<sequence length="96" mass="10774">MVILYGVRLVKEEEIGPIVVESDCKKVIEILKHGKIGRTKLGVICSDMFKEDLYALLWSQAHVFAHLVSGSEETHFHCNGLQQRVADVVAFEAFDS</sequence>
<evidence type="ECO:0000313" key="2">
    <source>
        <dbReference type="Proteomes" id="UP001497516"/>
    </source>
</evidence>
<keyword evidence="2" id="KW-1185">Reference proteome</keyword>
<dbReference type="EMBL" id="OZ034817">
    <property type="protein sequence ID" value="CAL1382654.1"/>
    <property type="molecule type" value="Genomic_DNA"/>
</dbReference>
<evidence type="ECO:0008006" key="3">
    <source>
        <dbReference type="Google" id="ProtNLM"/>
    </source>
</evidence>
<proteinExistence type="predicted"/>
<accession>A0AAV2E9U5</accession>
<dbReference type="Proteomes" id="UP001497516">
    <property type="component" value="Chromosome 4"/>
</dbReference>
<gene>
    <name evidence="1" type="ORF">LTRI10_LOCUS23969</name>
</gene>
<name>A0AAV2E9U5_9ROSI</name>
<organism evidence="1 2">
    <name type="scientific">Linum trigynum</name>
    <dbReference type="NCBI Taxonomy" id="586398"/>
    <lineage>
        <taxon>Eukaryota</taxon>
        <taxon>Viridiplantae</taxon>
        <taxon>Streptophyta</taxon>
        <taxon>Embryophyta</taxon>
        <taxon>Tracheophyta</taxon>
        <taxon>Spermatophyta</taxon>
        <taxon>Magnoliopsida</taxon>
        <taxon>eudicotyledons</taxon>
        <taxon>Gunneridae</taxon>
        <taxon>Pentapetalae</taxon>
        <taxon>rosids</taxon>
        <taxon>fabids</taxon>
        <taxon>Malpighiales</taxon>
        <taxon>Linaceae</taxon>
        <taxon>Linum</taxon>
    </lineage>
</organism>
<protein>
    <recommendedName>
        <fullName evidence="3">RNase H type-1 domain-containing protein</fullName>
    </recommendedName>
</protein>